<dbReference type="PANTHER" id="PTHR35307">
    <property type="entry name" value="PROTEIN, PUTATIVE-RELATED"/>
    <property type="match status" value="1"/>
</dbReference>
<reference evidence="1 2" key="1">
    <citation type="submission" date="2022-01" db="EMBL/GenBank/DDBJ databases">
        <authorList>
            <person name="Xiong W."/>
            <person name="Schranz E."/>
        </authorList>
    </citation>
    <scope>NUCLEOTIDE SEQUENCE [LARGE SCALE GENOMIC DNA]</scope>
</reference>
<evidence type="ECO:0000313" key="1">
    <source>
        <dbReference type="EMBL" id="CAH1414757.1"/>
    </source>
</evidence>
<protein>
    <submittedName>
        <fullName evidence="1">Uncharacterized protein</fullName>
    </submittedName>
</protein>
<dbReference type="EMBL" id="CAKMRJ010000001">
    <property type="protein sequence ID" value="CAH1414757.1"/>
    <property type="molecule type" value="Genomic_DNA"/>
</dbReference>
<keyword evidence="2" id="KW-1185">Reference proteome</keyword>
<evidence type="ECO:0000313" key="2">
    <source>
        <dbReference type="Proteomes" id="UP001157418"/>
    </source>
</evidence>
<organism evidence="1 2">
    <name type="scientific">Lactuca virosa</name>
    <dbReference type="NCBI Taxonomy" id="75947"/>
    <lineage>
        <taxon>Eukaryota</taxon>
        <taxon>Viridiplantae</taxon>
        <taxon>Streptophyta</taxon>
        <taxon>Embryophyta</taxon>
        <taxon>Tracheophyta</taxon>
        <taxon>Spermatophyta</taxon>
        <taxon>Magnoliopsida</taxon>
        <taxon>eudicotyledons</taxon>
        <taxon>Gunneridae</taxon>
        <taxon>Pentapetalae</taxon>
        <taxon>asterids</taxon>
        <taxon>campanulids</taxon>
        <taxon>Asterales</taxon>
        <taxon>Asteraceae</taxon>
        <taxon>Cichorioideae</taxon>
        <taxon>Cichorieae</taxon>
        <taxon>Lactucinae</taxon>
        <taxon>Lactuca</taxon>
    </lineage>
</organism>
<comment type="caution">
    <text evidence="1">The sequence shown here is derived from an EMBL/GenBank/DDBJ whole genome shotgun (WGS) entry which is preliminary data.</text>
</comment>
<dbReference type="AlphaFoldDB" id="A0AAU9LK26"/>
<dbReference type="Proteomes" id="UP001157418">
    <property type="component" value="Unassembled WGS sequence"/>
</dbReference>
<dbReference type="PANTHER" id="PTHR35307:SF8">
    <property type="entry name" value="GUSTATORY RECEPTOR"/>
    <property type="match status" value="1"/>
</dbReference>
<gene>
    <name evidence="1" type="ORF">LVIROSA_LOCUS2652</name>
</gene>
<accession>A0AAU9LK26</accession>
<proteinExistence type="predicted"/>
<name>A0AAU9LK26_9ASTR</name>
<sequence>MELAGRTLERILNSMNRLIQKNEKEQDNNLLKFLENSIGFEGVEKFDIYQVQPLLSIELPNSWSLPIVTFTCIAAALPNIGKDVTNSLFKCVGEGLFYTHIVEESLNNERRYVNIQKAAMSLWDEVEDNNKWLENSLGKSTLRRKNIKRDS</sequence>